<dbReference type="PANTHER" id="PTHR10678">
    <property type="entry name" value="26S PROTEASOME NON-ATPASE REGULATORY SUBUNIT 11/COP9 SIGNALOSOME COMPLEX SUBUNIT 2"/>
    <property type="match status" value="1"/>
</dbReference>
<keyword evidence="8" id="KW-1185">Reference proteome</keyword>
<comment type="caution">
    <text evidence="7">The sequence shown here is derived from an EMBL/GenBank/DDBJ whole genome shotgun (WGS) entry which is preliminary data.</text>
</comment>
<reference evidence="7 8" key="1">
    <citation type="submission" date="2020-04" db="EMBL/GenBank/DDBJ databases">
        <title>Perkinsus olseni comparative genomics.</title>
        <authorList>
            <person name="Bogema D.R."/>
        </authorList>
    </citation>
    <scope>NUCLEOTIDE SEQUENCE [LARGE SCALE GENOMIC DNA]</scope>
    <source>
        <strain evidence="7 8">ATCC PRA-207</strain>
    </source>
</reference>
<evidence type="ECO:0000256" key="5">
    <source>
        <dbReference type="SAM" id="MobiDB-lite"/>
    </source>
</evidence>
<evidence type="ECO:0000256" key="1">
    <source>
        <dbReference type="ARBA" id="ARBA00004141"/>
    </source>
</evidence>
<feature type="transmembrane region" description="Helical" evidence="6">
    <location>
        <begin position="287"/>
        <end position="308"/>
    </location>
</feature>
<feature type="transmembrane region" description="Helical" evidence="6">
    <location>
        <begin position="214"/>
        <end position="231"/>
    </location>
</feature>
<feature type="transmembrane region" description="Helical" evidence="6">
    <location>
        <begin position="90"/>
        <end position="110"/>
    </location>
</feature>
<feature type="transmembrane region" description="Helical" evidence="6">
    <location>
        <begin position="251"/>
        <end position="275"/>
    </location>
</feature>
<feature type="transmembrane region" description="Helical" evidence="6">
    <location>
        <begin position="314"/>
        <end position="336"/>
    </location>
</feature>
<feature type="compositionally biased region" description="Basic and acidic residues" evidence="5">
    <location>
        <begin position="617"/>
        <end position="629"/>
    </location>
</feature>
<protein>
    <submittedName>
        <fullName evidence="7">COP9 signalosome complex subunit 2</fullName>
    </submittedName>
</protein>
<proteinExistence type="predicted"/>
<keyword evidence="2 6" id="KW-0812">Transmembrane</keyword>
<dbReference type="Gene3D" id="1.25.40.570">
    <property type="match status" value="1"/>
</dbReference>
<accession>A0A7J6QFF4</accession>
<feature type="region of interest" description="Disordered" evidence="5">
    <location>
        <begin position="449"/>
        <end position="471"/>
    </location>
</feature>
<feature type="transmembrane region" description="Helical" evidence="6">
    <location>
        <begin position="143"/>
        <end position="161"/>
    </location>
</feature>
<keyword evidence="4 6" id="KW-0472">Membrane</keyword>
<dbReference type="InterPro" id="IPR008521">
    <property type="entry name" value="Mg_trans_NIPA"/>
</dbReference>
<evidence type="ECO:0000256" key="3">
    <source>
        <dbReference type="ARBA" id="ARBA00022989"/>
    </source>
</evidence>
<sequence>MGLQEWEVGVGLCLAACVISNVGMVVQKLSVYRHEESAKSSRSNSEASAEESEELPRGTPSAANGGGASSLSDGLLPKEPMMVPVYRQPLWLLGFAVFLSGQLISMWALGMAPQSMLSSLGSFSLVSNSFLAPLILNEQHNSMSIYATVLLVAGSVMVVIFSHHSDQENTPEELARNLRGFPFIVMMATIVALLIGLATRAYRLRKIQQMLEPIYFGMVSALLGALSVLFAKCVSTLLHTLVATEGESGGIGIATGTTILIFSLSALCSLMSVYFMNLGLICFKALYILPVYYSLAIVFQTITGGVFFREFSTFTVAQALGFGGGVVLTVVGVWVLTTADLATTCPEDSSEDDEASIEEEEQAPVVEVIGDINEADLESGPCSTKGFSPESSALHAAWVAAQVTESLESYSRASTLPATVPSSYSNPNLYGLDAVTPATSPRADGLTLDLRRPGVPSHSAPITPRGSSHRLGHANTITAGGGGAHRHGGRQRHSGATPLTPAALARRASTALQHAMFDTTPRDWLPLLDGQETGSHLAVDWQPARQRPRGYSYQPAGSTNIGLMSSTAARAAMDMSSVTLLAAQMVDCGARLDRAHTCEGLSPRCTGRSAWTQHRRSVPDGERRRRSEGGGRFYMGAENESLNANCQKCVALKDFGFPSFPSVRPEADGCRTSKFVYESDGDYYVDEDYDVDDEEEMDDDAVELENAYYDATDHFRSNPAVALEHFNKVIRLEGESTNEDSVAWRFKALRHVVVLQCRLGYPSEVVESSYRQLLSYMGRVSKNEAQEAIDFVIDALSPASISSTSGGPPSPEDAASGDSQLQAVYELTLEALKSARNDRLWFATSLKLARLYLAKGQTDRMKKVLAELHSHVEECDYNGDEGAKSAKLLDVYSLELQVAVAEKDNSRVRGIYPKTLSLTHTIADPRNVAVIRESGGKLFMAERRWNDAYNEFFESFKNYQEAGNTRAKTILK</sequence>
<dbReference type="InterPro" id="IPR050871">
    <property type="entry name" value="26S_Proteasome/COP9_Components"/>
</dbReference>
<feature type="region of interest" description="Disordered" evidence="5">
    <location>
        <begin position="611"/>
        <end position="632"/>
    </location>
</feature>
<feature type="transmembrane region" description="Helical" evidence="6">
    <location>
        <begin position="6"/>
        <end position="26"/>
    </location>
</feature>
<dbReference type="EMBL" id="JABANO010033373">
    <property type="protein sequence ID" value="KAF4706967.1"/>
    <property type="molecule type" value="Genomic_DNA"/>
</dbReference>
<evidence type="ECO:0000256" key="4">
    <source>
        <dbReference type="ARBA" id="ARBA00023136"/>
    </source>
</evidence>
<dbReference type="SUPFAM" id="SSF103481">
    <property type="entry name" value="Multidrug resistance efflux transporter EmrE"/>
    <property type="match status" value="1"/>
</dbReference>
<dbReference type="GO" id="GO:0016020">
    <property type="term" value="C:membrane"/>
    <property type="evidence" value="ECO:0007669"/>
    <property type="project" value="UniProtKB-SubCell"/>
</dbReference>
<dbReference type="Proteomes" id="UP000553632">
    <property type="component" value="Unassembled WGS sequence"/>
</dbReference>
<keyword evidence="3 6" id="KW-1133">Transmembrane helix</keyword>
<dbReference type="InterPro" id="IPR037185">
    <property type="entry name" value="EmrE-like"/>
</dbReference>
<dbReference type="GO" id="GO:0015095">
    <property type="term" value="F:magnesium ion transmembrane transporter activity"/>
    <property type="evidence" value="ECO:0007669"/>
    <property type="project" value="InterPro"/>
</dbReference>
<evidence type="ECO:0000256" key="2">
    <source>
        <dbReference type="ARBA" id="ARBA00022692"/>
    </source>
</evidence>
<dbReference type="Pfam" id="PF05653">
    <property type="entry name" value="Mg_trans_NIPA"/>
    <property type="match status" value="1"/>
</dbReference>
<evidence type="ECO:0000313" key="7">
    <source>
        <dbReference type="EMBL" id="KAF4706967.1"/>
    </source>
</evidence>
<gene>
    <name evidence="7" type="primary">COPS2_3</name>
    <name evidence="7" type="ORF">FOZ63_030563</name>
</gene>
<feature type="region of interest" description="Disordered" evidence="5">
    <location>
        <begin position="40"/>
        <end position="70"/>
    </location>
</feature>
<evidence type="ECO:0000256" key="6">
    <source>
        <dbReference type="SAM" id="Phobius"/>
    </source>
</evidence>
<organism evidence="7 8">
    <name type="scientific">Perkinsus olseni</name>
    <name type="common">Perkinsus atlanticus</name>
    <dbReference type="NCBI Taxonomy" id="32597"/>
    <lineage>
        <taxon>Eukaryota</taxon>
        <taxon>Sar</taxon>
        <taxon>Alveolata</taxon>
        <taxon>Perkinsozoa</taxon>
        <taxon>Perkinsea</taxon>
        <taxon>Perkinsida</taxon>
        <taxon>Perkinsidae</taxon>
        <taxon>Perkinsus</taxon>
    </lineage>
</organism>
<name>A0A7J6QFF4_PEROL</name>
<feature type="transmembrane region" description="Helical" evidence="6">
    <location>
        <begin position="181"/>
        <end position="202"/>
    </location>
</feature>
<comment type="subcellular location">
    <subcellularLocation>
        <location evidence="1">Membrane</location>
        <topology evidence="1">Multi-pass membrane protein</topology>
    </subcellularLocation>
</comment>
<evidence type="ECO:0000313" key="8">
    <source>
        <dbReference type="Proteomes" id="UP000553632"/>
    </source>
</evidence>
<dbReference type="AlphaFoldDB" id="A0A7J6QFF4"/>